<accession>A0A1G5K857</accession>
<feature type="transmembrane region" description="Helical" evidence="7">
    <location>
        <begin position="6"/>
        <end position="28"/>
    </location>
</feature>
<gene>
    <name evidence="8" type="ORF">SAMN05660710_03764</name>
</gene>
<dbReference type="PANTHER" id="PTHR34583">
    <property type="entry name" value="ANTIPORTER SUBUNIT MNHC2-RELATED"/>
    <property type="match status" value="1"/>
</dbReference>
<dbReference type="RefSeq" id="WP_043540310.1">
    <property type="nucleotide sequence ID" value="NZ_FMVT01000026.1"/>
</dbReference>
<proteinExistence type="inferred from homology"/>
<evidence type="ECO:0000256" key="3">
    <source>
        <dbReference type="ARBA" id="ARBA00022475"/>
    </source>
</evidence>
<evidence type="ECO:0000313" key="9">
    <source>
        <dbReference type="Proteomes" id="UP000199502"/>
    </source>
</evidence>
<name>A0A1G5K857_9RHOB</name>
<dbReference type="InterPro" id="IPR050601">
    <property type="entry name" value="CPA3_antiporter_subunitC"/>
</dbReference>
<reference evidence="8 9" key="1">
    <citation type="submission" date="2016-10" db="EMBL/GenBank/DDBJ databases">
        <authorList>
            <person name="de Groot N.N."/>
        </authorList>
    </citation>
    <scope>NUCLEOTIDE SEQUENCE [LARGE SCALE GENOMIC DNA]</scope>
    <source>
        <strain evidence="8 9">CGMCC 1.8925</strain>
    </source>
</reference>
<keyword evidence="3" id="KW-1003">Cell membrane</keyword>
<dbReference type="Pfam" id="PF00420">
    <property type="entry name" value="Oxidored_q2"/>
    <property type="match status" value="1"/>
</dbReference>
<organism evidence="8 9">
    <name type="scientific">Paracoccus tibetensis</name>
    <dbReference type="NCBI Taxonomy" id="336292"/>
    <lineage>
        <taxon>Bacteria</taxon>
        <taxon>Pseudomonadati</taxon>
        <taxon>Pseudomonadota</taxon>
        <taxon>Alphaproteobacteria</taxon>
        <taxon>Rhodobacterales</taxon>
        <taxon>Paracoccaceae</taxon>
        <taxon>Paracoccus</taxon>
    </lineage>
</organism>
<dbReference type="PANTHER" id="PTHR34583:SF2">
    <property type="entry name" value="ANTIPORTER SUBUNIT MNHC2-RELATED"/>
    <property type="match status" value="1"/>
</dbReference>
<evidence type="ECO:0000256" key="5">
    <source>
        <dbReference type="ARBA" id="ARBA00022989"/>
    </source>
</evidence>
<keyword evidence="5 7" id="KW-1133">Transmembrane helix</keyword>
<protein>
    <submittedName>
        <fullName evidence="8">Multicomponent Na+:H+ antiporter subunit C</fullName>
    </submittedName>
</protein>
<dbReference type="Gene3D" id="1.10.287.3510">
    <property type="match status" value="1"/>
</dbReference>
<dbReference type="InterPro" id="IPR039428">
    <property type="entry name" value="NUOK/Mnh_C1-like"/>
</dbReference>
<dbReference type="STRING" id="336292.SAMN05660710_03764"/>
<comment type="similarity">
    <text evidence="2">Belongs to the CPA3 antiporters (TC 2.A.63) subunit C family.</text>
</comment>
<comment type="subcellular location">
    <subcellularLocation>
        <location evidence="1">Cell membrane</location>
        <topology evidence="1">Multi-pass membrane protein</topology>
    </subcellularLocation>
</comment>
<evidence type="ECO:0000256" key="2">
    <source>
        <dbReference type="ARBA" id="ARBA00010388"/>
    </source>
</evidence>
<evidence type="ECO:0000256" key="6">
    <source>
        <dbReference type="ARBA" id="ARBA00023136"/>
    </source>
</evidence>
<dbReference type="Proteomes" id="UP000199502">
    <property type="component" value="Unassembled WGS sequence"/>
</dbReference>
<feature type="transmembrane region" description="Helical" evidence="7">
    <location>
        <begin position="35"/>
        <end position="53"/>
    </location>
</feature>
<evidence type="ECO:0000256" key="7">
    <source>
        <dbReference type="SAM" id="Phobius"/>
    </source>
</evidence>
<dbReference type="OrthoDB" id="9799219at2"/>
<dbReference type="AlphaFoldDB" id="A0A1G5K857"/>
<dbReference type="EMBL" id="FMVT01000026">
    <property type="protein sequence ID" value="SCY96813.1"/>
    <property type="molecule type" value="Genomic_DNA"/>
</dbReference>
<keyword evidence="4 7" id="KW-0812">Transmembrane</keyword>
<evidence type="ECO:0000313" key="8">
    <source>
        <dbReference type="EMBL" id="SCY96813.1"/>
    </source>
</evidence>
<keyword evidence="6 7" id="KW-0472">Membrane</keyword>
<feature type="transmembrane region" description="Helical" evidence="7">
    <location>
        <begin position="65"/>
        <end position="86"/>
    </location>
</feature>
<evidence type="ECO:0000256" key="4">
    <source>
        <dbReference type="ARBA" id="ARBA00022692"/>
    </source>
</evidence>
<sequence>MEALATGHLFALTGAVLVGLGLFGFITLRHALRQLLAVNVSGAGVFLMLGGLGRGAATTDPFPQALVITGIVVAVALTAFGAALILRQAEEDHAAKEDDERGGKT</sequence>
<keyword evidence="9" id="KW-1185">Reference proteome</keyword>
<evidence type="ECO:0000256" key="1">
    <source>
        <dbReference type="ARBA" id="ARBA00004651"/>
    </source>
</evidence>
<dbReference type="GO" id="GO:0005886">
    <property type="term" value="C:plasma membrane"/>
    <property type="evidence" value="ECO:0007669"/>
    <property type="project" value="UniProtKB-SubCell"/>
</dbReference>